<comment type="caution">
    <text evidence="3">The sequence shown here is derived from an EMBL/GenBank/DDBJ whole genome shotgun (WGS) entry which is preliminary data.</text>
</comment>
<dbReference type="SUPFAM" id="SSF51182">
    <property type="entry name" value="RmlC-like cupins"/>
    <property type="match status" value="1"/>
</dbReference>
<name>A0ABQ6CS45_9HYPH</name>
<gene>
    <name evidence="3" type="ORF">GCM10007874_61960</name>
</gene>
<reference evidence="4" key="1">
    <citation type="journal article" date="2019" name="Int. J. Syst. Evol. Microbiol.">
        <title>The Global Catalogue of Microorganisms (GCM) 10K type strain sequencing project: providing services to taxonomists for standard genome sequencing and annotation.</title>
        <authorList>
            <consortium name="The Broad Institute Genomics Platform"/>
            <consortium name="The Broad Institute Genome Sequencing Center for Infectious Disease"/>
            <person name="Wu L."/>
            <person name="Ma J."/>
        </authorList>
    </citation>
    <scope>NUCLEOTIDE SEQUENCE [LARGE SCALE GENOMIC DNA]</scope>
    <source>
        <strain evidence="4">NBRC 101365</strain>
    </source>
</reference>
<dbReference type="InterPro" id="IPR051804">
    <property type="entry name" value="Carb_Metab_Reg_Kinase/Isom"/>
</dbReference>
<dbReference type="GO" id="GO:0016853">
    <property type="term" value="F:isomerase activity"/>
    <property type="evidence" value="ECO:0007669"/>
    <property type="project" value="UniProtKB-KW"/>
</dbReference>
<dbReference type="InterPro" id="IPR014710">
    <property type="entry name" value="RmlC-like_jellyroll"/>
</dbReference>
<keyword evidence="2" id="KW-0862">Zinc</keyword>
<dbReference type="CDD" id="cd07010">
    <property type="entry name" value="cupin_PMI_type_I_N_bac"/>
    <property type="match status" value="1"/>
</dbReference>
<dbReference type="InterPro" id="IPR011051">
    <property type="entry name" value="RmlC_Cupin_sf"/>
</dbReference>
<evidence type="ECO:0000256" key="1">
    <source>
        <dbReference type="ARBA" id="ARBA00022723"/>
    </source>
</evidence>
<dbReference type="Gene3D" id="2.60.120.10">
    <property type="entry name" value="Jelly Rolls"/>
    <property type="match status" value="1"/>
</dbReference>
<keyword evidence="1" id="KW-0479">Metal-binding</keyword>
<dbReference type="PANTHER" id="PTHR42742">
    <property type="entry name" value="TRANSCRIPTIONAL REPRESSOR MPRA"/>
    <property type="match status" value="1"/>
</dbReference>
<sequence>MTIEQADMRAVRKPWGSLDLLPWSDIRDERGAIGELWCQRSAVISVEPALLLKLLFTTEPLSIQVHPDDAFARSIGLDHGKTEAWYILSATPDASVALGLKRKLDPAQLRTAIEDGSISDLVQWRGVQKHDVIFVPAGTIHAIGPGIVLAEIQQRSDATFRLFDYGRQRKLDVDHAVAASSREAPVKQAMAARLSDARTLLVASPYFILEGIDLAADSNWDLKAEHETWLLVLHGHAEVGRMKAGIGKAFFVDAEKVPIKVGAEGLSGLLAYPGPKPAANLLTLLDHMPVDASSPDFPRPSILSRSTLNKMEVRI</sequence>
<dbReference type="EMBL" id="BSPC01000069">
    <property type="protein sequence ID" value="GLS23176.1"/>
    <property type="molecule type" value="Genomic_DNA"/>
</dbReference>
<proteinExistence type="predicted"/>
<dbReference type="Proteomes" id="UP001156882">
    <property type="component" value="Unassembled WGS sequence"/>
</dbReference>
<keyword evidence="4" id="KW-1185">Reference proteome</keyword>
<keyword evidence="3" id="KW-0413">Isomerase</keyword>
<evidence type="ECO:0000313" key="4">
    <source>
        <dbReference type="Proteomes" id="UP001156882"/>
    </source>
</evidence>
<dbReference type="RefSeq" id="WP_284316100.1">
    <property type="nucleotide sequence ID" value="NZ_BSPC01000069.1"/>
</dbReference>
<evidence type="ECO:0000313" key="3">
    <source>
        <dbReference type="EMBL" id="GLS23176.1"/>
    </source>
</evidence>
<evidence type="ECO:0000256" key="2">
    <source>
        <dbReference type="ARBA" id="ARBA00022833"/>
    </source>
</evidence>
<organism evidence="3 4">
    <name type="scientific">Labrys miyagiensis</name>
    <dbReference type="NCBI Taxonomy" id="346912"/>
    <lineage>
        <taxon>Bacteria</taxon>
        <taxon>Pseudomonadati</taxon>
        <taxon>Pseudomonadota</taxon>
        <taxon>Alphaproteobacteria</taxon>
        <taxon>Hyphomicrobiales</taxon>
        <taxon>Xanthobacteraceae</taxon>
        <taxon>Labrys</taxon>
    </lineage>
</organism>
<accession>A0ABQ6CS45</accession>
<dbReference type="PANTHER" id="PTHR42742:SF3">
    <property type="entry name" value="FRUCTOKINASE"/>
    <property type="match status" value="1"/>
</dbReference>
<protein>
    <submittedName>
        <fullName evidence="3">Mannose-6-phosphate isomerase</fullName>
    </submittedName>
</protein>